<dbReference type="GO" id="GO:0008757">
    <property type="term" value="F:S-adenosylmethionine-dependent methyltransferase activity"/>
    <property type="evidence" value="ECO:0007669"/>
    <property type="project" value="InterPro"/>
</dbReference>
<dbReference type="InterPro" id="IPR029063">
    <property type="entry name" value="SAM-dependent_MTases_sf"/>
</dbReference>
<dbReference type="KEGG" id="taut:V4D30_06010"/>
<dbReference type="Gene3D" id="3.40.50.150">
    <property type="entry name" value="Vaccinia Virus protein VP39"/>
    <property type="match status" value="1"/>
</dbReference>
<dbReference type="InterPro" id="IPR013216">
    <property type="entry name" value="Methyltransf_11"/>
</dbReference>
<dbReference type="RefSeq" id="WP_353683429.1">
    <property type="nucleotide sequence ID" value="NZ_CP144373.1"/>
</dbReference>
<dbReference type="Pfam" id="PF08241">
    <property type="entry name" value="Methyltransf_11"/>
    <property type="match status" value="1"/>
</dbReference>
<dbReference type="EMBL" id="CP144373">
    <property type="protein sequence ID" value="XCH45887.1"/>
    <property type="molecule type" value="Genomic_DNA"/>
</dbReference>
<gene>
    <name evidence="2" type="ORF">V4D30_06010</name>
</gene>
<feature type="domain" description="Methyltransferase type 11" evidence="1">
    <location>
        <begin position="44"/>
        <end position="129"/>
    </location>
</feature>
<evidence type="ECO:0000313" key="2">
    <source>
        <dbReference type="EMBL" id="XCH45887.1"/>
    </source>
</evidence>
<keyword evidence="2" id="KW-0489">Methyltransferase</keyword>
<name>A0AAU8GW91_9BACT</name>
<dbReference type="AlphaFoldDB" id="A0AAU8GW91"/>
<dbReference type="SUPFAM" id="SSF53335">
    <property type="entry name" value="S-adenosyl-L-methionine-dependent methyltransferases"/>
    <property type="match status" value="1"/>
</dbReference>
<protein>
    <submittedName>
        <fullName evidence="2">Class I SAM-dependent methyltransferase</fullName>
        <ecNumber evidence="2">2.1.1.-</ecNumber>
    </submittedName>
</protein>
<dbReference type="EC" id="2.1.1.-" evidence="2"/>
<dbReference type="GO" id="GO:0032259">
    <property type="term" value="P:methylation"/>
    <property type="evidence" value="ECO:0007669"/>
    <property type="project" value="UniProtKB-KW"/>
</dbReference>
<keyword evidence="2" id="KW-0808">Transferase</keyword>
<dbReference type="CDD" id="cd02440">
    <property type="entry name" value="AdoMet_MTases"/>
    <property type="match status" value="1"/>
</dbReference>
<evidence type="ECO:0000259" key="1">
    <source>
        <dbReference type="Pfam" id="PF08241"/>
    </source>
</evidence>
<accession>A0AAU8GW91</accession>
<organism evidence="2">
    <name type="scientific">Thermodesulfovibrio autotrophicus</name>
    <dbReference type="NCBI Taxonomy" id="3118333"/>
    <lineage>
        <taxon>Bacteria</taxon>
        <taxon>Pseudomonadati</taxon>
        <taxon>Nitrospirota</taxon>
        <taxon>Thermodesulfovibrionia</taxon>
        <taxon>Thermodesulfovibrionales</taxon>
        <taxon>Thermodesulfovibrionaceae</taxon>
        <taxon>Thermodesulfovibrio</taxon>
    </lineage>
</organism>
<reference evidence="2" key="1">
    <citation type="submission" date="2024-01" db="EMBL/GenBank/DDBJ databases">
        <title>The first autotrophic representatives of the genus Thermodesulfovibrio.</title>
        <authorList>
            <person name="Maltseva A.I."/>
            <person name="Elcheninov A.G."/>
            <person name="Kublanov I.V."/>
            <person name="Lebedinsky A.V."/>
            <person name="Frolov E.N."/>
        </authorList>
    </citation>
    <scope>NUCLEOTIDE SEQUENCE</scope>
    <source>
        <strain evidence="2">3907-1M</strain>
    </source>
</reference>
<sequence length="216" mass="24834">MSDPFESYFTEYDEWYDSEKGKIIYENEAKCIKKLLCSCEDRILEVGTGTGRFAVLAKNVTGVDKAFSPLKMAKLRGVPVVRAKAEVLPFRDKTFSCVVFIVTLPFVDDISLALNEAKRVLKDNGSIIVGDIFLDSYLGKLYEEKKKQGHPFYRFAKFYHFTEFQKILSQCGLKTEKVFGTLKNISFQSPEPEEPEEIEKNFKELPGFVCMEIKKW</sequence>
<proteinExistence type="predicted"/>